<comment type="caution">
    <text evidence="1">The sequence shown here is derived from an EMBL/GenBank/DDBJ whole genome shotgun (WGS) entry which is preliminary data.</text>
</comment>
<accession>A0ABP3HXG9</accession>
<keyword evidence="2" id="KW-1185">Reference proteome</keyword>
<reference evidence="2" key="1">
    <citation type="journal article" date="2019" name="Int. J. Syst. Evol. Microbiol.">
        <title>The Global Catalogue of Microorganisms (GCM) 10K type strain sequencing project: providing services to taxonomists for standard genome sequencing and annotation.</title>
        <authorList>
            <consortium name="The Broad Institute Genomics Platform"/>
            <consortium name="The Broad Institute Genome Sequencing Center for Infectious Disease"/>
            <person name="Wu L."/>
            <person name="Ma J."/>
        </authorList>
    </citation>
    <scope>NUCLEOTIDE SEQUENCE [LARGE SCALE GENOMIC DNA]</scope>
    <source>
        <strain evidence="2">JCM 4565</strain>
    </source>
</reference>
<evidence type="ECO:0000313" key="1">
    <source>
        <dbReference type="EMBL" id="GAA0382141.1"/>
    </source>
</evidence>
<dbReference type="Proteomes" id="UP001500063">
    <property type="component" value="Unassembled WGS sequence"/>
</dbReference>
<evidence type="ECO:0000313" key="2">
    <source>
        <dbReference type="Proteomes" id="UP001500063"/>
    </source>
</evidence>
<dbReference type="RefSeq" id="WP_344124593.1">
    <property type="nucleotide sequence ID" value="NZ_BAAABW010000044.1"/>
</dbReference>
<name>A0ABP3HXG9_9ACTN</name>
<dbReference type="EMBL" id="BAAABW010000044">
    <property type="protein sequence ID" value="GAA0382141.1"/>
    <property type="molecule type" value="Genomic_DNA"/>
</dbReference>
<gene>
    <name evidence="1" type="ORF">GCM10010319_70740</name>
</gene>
<protein>
    <submittedName>
        <fullName evidence="1">Uncharacterized protein</fullName>
    </submittedName>
</protein>
<sequence>MSPRGRFRAAHIRRALAVLLTRAAPCDRTAGTVENVTSSRLHGGVEKEKTA</sequence>
<organism evidence="1 2">
    <name type="scientific">Streptomyces blastmyceticus</name>
    <dbReference type="NCBI Taxonomy" id="68180"/>
    <lineage>
        <taxon>Bacteria</taxon>
        <taxon>Bacillati</taxon>
        <taxon>Actinomycetota</taxon>
        <taxon>Actinomycetes</taxon>
        <taxon>Kitasatosporales</taxon>
        <taxon>Streptomycetaceae</taxon>
        <taxon>Streptomyces</taxon>
    </lineage>
</organism>
<proteinExistence type="predicted"/>